<comment type="caution">
    <text evidence="2">The sequence shown here is derived from an EMBL/GenBank/DDBJ whole genome shotgun (WGS) entry which is preliminary data.</text>
</comment>
<gene>
    <name evidence="2" type="ORF">XM47_02900</name>
</gene>
<dbReference type="OrthoDB" id="7266652at2"/>
<organism evidence="2 3">
    <name type="scientific">Catenovulum maritimum</name>
    <dbReference type="NCBI Taxonomy" id="1513271"/>
    <lineage>
        <taxon>Bacteria</taxon>
        <taxon>Pseudomonadati</taxon>
        <taxon>Pseudomonadota</taxon>
        <taxon>Gammaproteobacteria</taxon>
        <taxon>Alteromonadales</taxon>
        <taxon>Alteromonadaceae</taxon>
        <taxon>Catenovulum</taxon>
    </lineage>
</organism>
<dbReference type="SUPFAM" id="SSF111126">
    <property type="entry name" value="Ligand-binding domain in the NO signalling and Golgi transport"/>
    <property type="match status" value="1"/>
</dbReference>
<dbReference type="InterPro" id="IPR024096">
    <property type="entry name" value="NO_sig/Golgi_transp_ligand-bd"/>
</dbReference>
<evidence type="ECO:0000259" key="1">
    <source>
        <dbReference type="Pfam" id="PF07700"/>
    </source>
</evidence>
<dbReference type="STRING" id="1513271.XM47_02900"/>
<dbReference type="AlphaFoldDB" id="A0A0J8JPE0"/>
<sequence>MKGIIFDEFIKLVESTFGEEILDQIIDDNFDKLETGGAYTTVGTYNYLELLALVTSLSKAVDMPIADLVKAFGLHLASAFYTKFPHFYQECPNSFSLFKRIDDHIHVEVHKLYPDADLPRFSYEQISETELELTYQSKHDFSQLALGLIEGTAKYYNEDLNIKTKNLSCDPETKIIFNLKYQ</sequence>
<dbReference type="Gene3D" id="3.90.1520.10">
    <property type="entry name" value="H-NOX domain"/>
    <property type="match status" value="1"/>
</dbReference>
<dbReference type="InterPro" id="IPR038158">
    <property type="entry name" value="H-NOX_domain_sf"/>
</dbReference>
<dbReference type="EMBL" id="LAZL01000003">
    <property type="protein sequence ID" value="KMT66501.1"/>
    <property type="molecule type" value="Genomic_DNA"/>
</dbReference>
<dbReference type="InterPro" id="IPR011644">
    <property type="entry name" value="Heme_NO-bd"/>
</dbReference>
<protein>
    <recommendedName>
        <fullName evidence="1">Heme NO-binding domain-containing protein</fullName>
    </recommendedName>
</protein>
<accession>A0A0J8JPE0</accession>
<proteinExistence type="predicted"/>
<dbReference type="RefSeq" id="WP_048689406.1">
    <property type="nucleotide sequence ID" value="NZ_KQ130483.1"/>
</dbReference>
<evidence type="ECO:0000313" key="3">
    <source>
        <dbReference type="Proteomes" id="UP000037600"/>
    </source>
</evidence>
<reference evidence="2 3" key="1">
    <citation type="submission" date="2015-04" db="EMBL/GenBank/DDBJ databases">
        <title>Draft Genome Sequence of the Novel Agar-Digesting Marine Bacterium Q1.</title>
        <authorList>
            <person name="Li Y."/>
            <person name="Li D."/>
            <person name="Chen G."/>
            <person name="Du Z."/>
        </authorList>
    </citation>
    <scope>NUCLEOTIDE SEQUENCE [LARGE SCALE GENOMIC DNA]</scope>
    <source>
        <strain evidence="2 3">Q1</strain>
    </source>
</reference>
<dbReference type="GO" id="GO:0020037">
    <property type="term" value="F:heme binding"/>
    <property type="evidence" value="ECO:0007669"/>
    <property type="project" value="InterPro"/>
</dbReference>
<keyword evidence="3" id="KW-1185">Reference proteome</keyword>
<evidence type="ECO:0000313" key="2">
    <source>
        <dbReference type="EMBL" id="KMT66501.1"/>
    </source>
</evidence>
<dbReference type="Pfam" id="PF07700">
    <property type="entry name" value="HNOB"/>
    <property type="match status" value="1"/>
</dbReference>
<dbReference type="Proteomes" id="UP000037600">
    <property type="component" value="Unassembled WGS sequence"/>
</dbReference>
<feature type="domain" description="Heme NO-binding" evidence="1">
    <location>
        <begin position="2"/>
        <end position="163"/>
    </location>
</feature>
<name>A0A0J8JPE0_9ALTE</name>